<feature type="coiled-coil region" evidence="1">
    <location>
        <begin position="239"/>
        <end position="273"/>
    </location>
</feature>
<organism evidence="5 6">
    <name type="scientific">Punica granatum</name>
    <name type="common">Pomegranate</name>
    <dbReference type="NCBI Taxonomy" id="22663"/>
    <lineage>
        <taxon>Eukaryota</taxon>
        <taxon>Viridiplantae</taxon>
        <taxon>Streptophyta</taxon>
        <taxon>Embryophyta</taxon>
        <taxon>Tracheophyta</taxon>
        <taxon>Spermatophyta</taxon>
        <taxon>Magnoliopsida</taxon>
        <taxon>eudicotyledons</taxon>
        <taxon>Gunneridae</taxon>
        <taxon>Pentapetalae</taxon>
        <taxon>rosids</taxon>
        <taxon>malvids</taxon>
        <taxon>Myrtales</taxon>
        <taxon>Lythraceae</taxon>
        <taxon>Punica</taxon>
    </lineage>
</organism>
<proteinExistence type="predicted"/>
<evidence type="ECO:0000256" key="2">
    <source>
        <dbReference type="SAM" id="MobiDB-lite"/>
    </source>
</evidence>
<comment type="caution">
    <text evidence="5">The sequence shown here is derived from an EMBL/GenBank/DDBJ whole genome shotgun (WGS) entry which is preliminary data.</text>
</comment>
<feature type="transmembrane region" description="Helical" evidence="3">
    <location>
        <begin position="651"/>
        <end position="672"/>
    </location>
</feature>
<keyword evidence="3" id="KW-0472">Membrane</keyword>
<evidence type="ECO:0000313" key="6">
    <source>
        <dbReference type="Proteomes" id="UP000197138"/>
    </source>
</evidence>
<dbReference type="EMBL" id="MTKT01001287">
    <property type="protein sequence ID" value="OWM84700.1"/>
    <property type="molecule type" value="Genomic_DNA"/>
</dbReference>
<evidence type="ECO:0000313" key="5">
    <source>
        <dbReference type="EMBL" id="OWM84700.1"/>
    </source>
</evidence>
<feature type="region of interest" description="Disordered" evidence="2">
    <location>
        <begin position="1"/>
        <end position="25"/>
    </location>
</feature>
<gene>
    <name evidence="5" type="ORF">CDL15_Pgr027487</name>
</gene>
<keyword evidence="3" id="KW-1133">Transmembrane helix</keyword>
<keyword evidence="1" id="KW-0175">Coiled coil</keyword>
<keyword evidence="3" id="KW-0812">Transmembrane</keyword>
<dbReference type="InterPro" id="IPR039976">
    <property type="entry name" value="WIT1/WIT2"/>
</dbReference>
<protein>
    <recommendedName>
        <fullName evidence="4">WIT1/2 N-terminal helical bundle domain-containing protein</fullName>
    </recommendedName>
</protein>
<dbReference type="PANTHER" id="PTHR35705">
    <property type="entry name" value="WPP DOMAIN-INTERACTING TAIL-ANCHORED PROTEIN 1"/>
    <property type="match status" value="1"/>
</dbReference>
<accession>A0A218XIU6</accession>
<name>A0A218XIU6_PUNGR</name>
<dbReference type="PANTHER" id="PTHR35705:SF1">
    <property type="entry name" value="WPP DOMAIN-INTERACTING TAIL-ANCHORED PROTEIN 1"/>
    <property type="match status" value="1"/>
</dbReference>
<feature type="compositionally biased region" description="Polar residues" evidence="2">
    <location>
        <begin position="622"/>
        <end position="632"/>
    </location>
</feature>
<dbReference type="Proteomes" id="UP000197138">
    <property type="component" value="Unassembled WGS sequence"/>
</dbReference>
<evidence type="ECO:0000256" key="1">
    <source>
        <dbReference type="SAM" id="Coils"/>
    </source>
</evidence>
<sequence>MDSDPVPEASVSVDDVETTRSELGSSNVDDTGLVILSDGELNGDIANAQEALTRIELDLACASEKLCNLNILMMHVATKEGELEAFDSVEEGEKLFELIGKALQFDFLSGFLSSEVRELDSLLNYLKRDILDARQLIPASENLGRDFIEMEEKLCDSEKTLDRLQEQVIELLEQSDTLQKALTGLHAEETGEMEKSTGLFMNVESMDTKNKMQTAEQQRHFLRMLEKSLARELDLEKKVSESRLIEEELKLRLQSAEQEVFCLEEEMVESLERFFQADNASEVLLGISKELLGRLQILQFNLNSSAQREADLRLKLEDITEKLIVKDDAQQKLENSLKASLKEAEDKLVIANSEISALKDTVSPLERQIEESRSSGNGSQEQLNRIEDLTERLSKSEAQCKLLIEKNLELERGLAVLKGCGITPEKVNLLEKRLRESDILLQHAVASAEASEEKQKMLYSAIEDMENIIEDLKGKVSKAEHRADSAEHKCILLSETNAELNEELSFLRNKMEFLEGSLTRAEETKMTNAKDVRVRAGVMANLVMQLAMERERLHKQISSLVKDNKVLVVKLHQTSKDSGTIFGKFSSSDNNPFPAATSARDLKEEVTTESLATSNKVEENVENTSTGDQDLGDSISQLDASRRIDAGVLSFKHVVVAALILLMAAAASQFFYQ</sequence>
<feature type="domain" description="WIT1/2 N-terminal helical bundle" evidence="4">
    <location>
        <begin position="46"/>
        <end position="183"/>
    </location>
</feature>
<reference evidence="6" key="1">
    <citation type="journal article" date="2017" name="Plant J.">
        <title>The pomegranate (Punica granatum L.) genome and the genomics of punicalagin biosynthesis.</title>
        <authorList>
            <person name="Qin G."/>
            <person name="Xu C."/>
            <person name="Ming R."/>
            <person name="Tang H."/>
            <person name="Guyot R."/>
            <person name="Kramer E.M."/>
            <person name="Hu Y."/>
            <person name="Yi X."/>
            <person name="Qi Y."/>
            <person name="Xu X."/>
            <person name="Gao Z."/>
            <person name="Pan H."/>
            <person name="Jian J."/>
            <person name="Tian Y."/>
            <person name="Yue Z."/>
            <person name="Xu Y."/>
        </authorList>
    </citation>
    <scope>NUCLEOTIDE SEQUENCE [LARGE SCALE GENOMIC DNA]</scope>
    <source>
        <strain evidence="6">cv. Dabenzi</strain>
    </source>
</reference>
<dbReference type="AlphaFoldDB" id="A0A218XIU6"/>
<evidence type="ECO:0000259" key="4">
    <source>
        <dbReference type="Pfam" id="PF26581"/>
    </source>
</evidence>
<evidence type="ECO:0000256" key="3">
    <source>
        <dbReference type="SAM" id="Phobius"/>
    </source>
</evidence>
<feature type="region of interest" description="Disordered" evidence="2">
    <location>
        <begin position="593"/>
        <end position="632"/>
    </location>
</feature>
<dbReference type="Pfam" id="PF26581">
    <property type="entry name" value="WIT1_2_N"/>
    <property type="match status" value="1"/>
</dbReference>
<feature type="coiled-coil region" evidence="1">
    <location>
        <begin position="462"/>
        <end position="524"/>
    </location>
</feature>
<dbReference type="SUPFAM" id="SSF57997">
    <property type="entry name" value="Tropomyosin"/>
    <property type="match status" value="1"/>
</dbReference>
<dbReference type="InterPro" id="IPR058610">
    <property type="entry name" value="WIT1_2_N"/>
</dbReference>
<feature type="coiled-coil region" evidence="1">
    <location>
        <begin position="334"/>
        <end position="406"/>
    </location>
</feature>